<accession>A0A0A8YJP1</accession>
<sequence length="29" mass="3175">MTFNHDSLLVTGDHLSICLASKITLKSQT</sequence>
<evidence type="ECO:0000313" key="1">
    <source>
        <dbReference type="EMBL" id="JAD25768.1"/>
    </source>
</evidence>
<reference evidence="1" key="1">
    <citation type="submission" date="2014-09" db="EMBL/GenBank/DDBJ databases">
        <authorList>
            <person name="Magalhaes I.L.F."/>
            <person name="Oliveira U."/>
            <person name="Santos F.R."/>
            <person name="Vidigal T.H.D.A."/>
            <person name="Brescovit A.D."/>
            <person name="Santos A.J."/>
        </authorList>
    </citation>
    <scope>NUCLEOTIDE SEQUENCE</scope>
    <source>
        <tissue evidence="1">Shoot tissue taken approximately 20 cm above the soil surface</tissue>
    </source>
</reference>
<name>A0A0A8YJP1_ARUDO</name>
<protein>
    <submittedName>
        <fullName evidence="1">Uncharacterized protein</fullName>
    </submittedName>
</protein>
<dbReference type="AlphaFoldDB" id="A0A0A8YJP1"/>
<dbReference type="EMBL" id="GBRH01272127">
    <property type="protein sequence ID" value="JAD25768.1"/>
    <property type="molecule type" value="Transcribed_RNA"/>
</dbReference>
<organism evidence="1">
    <name type="scientific">Arundo donax</name>
    <name type="common">Giant reed</name>
    <name type="synonym">Donax arundinaceus</name>
    <dbReference type="NCBI Taxonomy" id="35708"/>
    <lineage>
        <taxon>Eukaryota</taxon>
        <taxon>Viridiplantae</taxon>
        <taxon>Streptophyta</taxon>
        <taxon>Embryophyta</taxon>
        <taxon>Tracheophyta</taxon>
        <taxon>Spermatophyta</taxon>
        <taxon>Magnoliopsida</taxon>
        <taxon>Liliopsida</taxon>
        <taxon>Poales</taxon>
        <taxon>Poaceae</taxon>
        <taxon>PACMAD clade</taxon>
        <taxon>Arundinoideae</taxon>
        <taxon>Arundineae</taxon>
        <taxon>Arundo</taxon>
    </lineage>
</organism>
<reference evidence="1" key="2">
    <citation type="journal article" date="2015" name="Data Brief">
        <title>Shoot transcriptome of the giant reed, Arundo donax.</title>
        <authorList>
            <person name="Barrero R.A."/>
            <person name="Guerrero F.D."/>
            <person name="Moolhuijzen P."/>
            <person name="Goolsby J.A."/>
            <person name="Tidwell J."/>
            <person name="Bellgard S.E."/>
            <person name="Bellgard M.I."/>
        </authorList>
    </citation>
    <scope>NUCLEOTIDE SEQUENCE</scope>
    <source>
        <tissue evidence="1">Shoot tissue taken approximately 20 cm above the soil surface</tissue>
    </source>
</reference>
<proteinExistence type="predicted"/>